<evidence type="ECO:0000256" key="3">
    <source>
        <dbReference type="ARBA" id="ARBA00023002"/>
    </source>
</evidence>
<evidence type="ECO:0000313" key="6">
    <source>
        <dbReference type="EMBL" id="MEY1662086.1"/>
    </source>
</evidence>
<comment type="caution">
    <text evidence="6">The sequence shown here is derived from an EMBL/GenBank/DDBJ whole genome shotgun (WGS) entry which is preliminary data.</text>
</comment>
<dbReference type="Gene3D" id="3.40.50.720">
    <property type="entry name" value="NAD(P)-binding Rossmann-like Domain"/>
    <property type="match status" value="1"/>
</dbReference>
<gene>
    <name evidence="6" type="ORF">AB5I84_07995</name>
</gene>
<reference evidence="6 7" key="1">
    <citation type="submission" date="2024-07" db="EMBL/GenBank/DDBJ databases">
        <authorList>
            <person name="Ren Q."/>
        </authorList>
    </citation>
    <scope>NUCLEOTIDE SEQUENCE [LARGE SCALE GENOMIC DNA]</scope>
    <source>
        <strain evidence="6 7">REN37</strain>
    </source>
</reference>
<keyword evidence="3" id="KW-0560">Oxidoreductase</keyword>
<evidence type="ECO:0000256" key="1">
    <source>
        <dbReference type="ARBA" id="ARBA00006484"/>
    </source>
</evidence>
<keyword evidence="2" id="KW-0521">NADP</keyword>
<name>A0ABV4AJY0_9GAMM</name>
<dbReference type="EMBL" id="JBGCUO010000001">
    <property type="protein sequence ID" value="MEY1662086.1"/>
    <property type="molecule type" value="Genomic_DNA"/>
</dbReference>
<dbReference type="InterPro" id="IPR057326">
    <property type="entry name" value="KR_dom"/>
</dbReference>
<evidence type="ECO:0000256" key="4">
    <source>
        <dbReference type="RuleBase" id="RU000363"/>
    </source>
</evidence>
<keyword evidence="7" id="KW-1185">Reference proteome</keyword>
<dbReference type="CDD" id="cd05233">
    <property type="entry name" value="SDR_c"/>
    <property type="match status" value="1"/>
</dbReference>
<dbReference type="PANTHER" id="PTHR43391">
    <property type="entry name" value="RETINOL DEHYDROGENASE-RELATED"/>
    <property type="match status" value="1"/>
</dbReference>
<dbReference type="Pfam" id="PF00106">
    <property type="entry name" value="adh_short"/>
    <property type="match status" value="1"/>
</dbReference>
<dbReference type="PRINTS" id="PR00080">
    <property type="entry name" value="SDRFAMILY"/>
</dbReference>
<evidence type="ECO:0000313" key="7">
    <source>
        <dbReference type="Proteomes" id="UP001562065"/>
    </source>
</evidence>
<protein>
    <submittedName>
        <fullName evidence="6">SDR family NAD(P)-dependent oxidoreductase</fullName>
    </submittedName>
</protein>
<dbReference type="InterPro" id="IPR002347">
    <property type="entry name" value="SDR_fam"/>
</dbReference>
<dbReference type="Proteomes" id="UP001562065">
    <property type="component" value="Unassembled WGS sequence"/>
</dbReference>
<feature type="domain" description="Ketoreductase" evidence="5">
    <location>
        <begin position="6"/>
        <end position="185"/>
    </location>
</feature>
<dbReference type="SUPFAM" id="SSF51735">
    <property type="entry name" value="NAD(P)-binding Rossmann-fold domains"/>
    <property type="match status" value="1"/>
</dbReference>
<evidence type="ECO:0000256" key="2">
    <source>
        <dbReference type="ARBA" id="ARBA00022857"/>
    </source>
</evidence>
<proteinExistence type="inferred from homology"/>
<evidence type="ECO:0000259" key="5">
    <source>
        <dbReference type="SMART" id="SM00822"/>
    </source>
</evidence>
<dbReference type="InterPro" id="IPR036291">
    <property type="entry name" value="NAD(P)-bd_dom_sf"/>
</dbReference>
<dbReference type="RefSeq" id="WP_369455328.1">
    <property type="nucleotide sequence ID" value="NZ_JBGCUO010000001.1"/>
</dbReference>
<organism evidence="6 7">
    <name type="scientific">Isoalcanivorax beigongshangi</name>
    <dbReference type="NCBI Taxonomy" id="3238810"/>
    <lineage>
        <taxon>Bacteria</taxon>
        <taxon>Pseudomonadati</taxon>
        <taxon>Pseudomonadota</taxon>
        <taxon>Gammaproteobacteria</taxon>
        <taxon>Oceanospirillales</taxon>
        <taxon>Alcanivoracaceae</taxon>
        <taxon>Isoalcanivorax</taxon>
    </lineage>
</organism>
<dbReference type="PANTHER" id="PTHR43391:SF14">
    <property type="entry name" value="DEHYDROGENASE_REDUCTASE SDR FAMILY PROTEIN 7-LIKE"/>
    <property type="match status" value="1"/>
</dbReference>
<dbReference type="PRINTS" id="PR00081">
    <property type="entry name" value="GDHRDH"/>
</dbReference>
<accession>A0ABV4AJY0</accession>
<dbReference type="SMART" id="SM00822">
    <property type="entry name" value="PKS_KR"/>
    <property type="match status" value="1"/>
</dbReference>
<comment type="similarity">
    <text evidence="1 4">Belongs to the short-chain dehydrogenases/reductases (SDR) family.</text>
</comment>
<sequence>MSTHSPVAVITGGGGALGSALALQAARRGYRVAILDRSESAGEACCQALLEAGAECFWMAVDVRRERDLNQAVTRVLRRWGQLDLWINNAGIATAGPFEALSSDDWQQQLDVNLLGTVHGCRAAATAMARQGNGQLVNIAAAAGLFPSPGLSAYNSVSAALIALSETLQAELSPLGIRVSVACPTFFQSPFMTSVRASDPLSRQRFMRLAEQHQYSAEEVAERLFKELDGRRFLLLPHRDHRRLWWLKRLSPKRFRAAMRDRAQRLRHPPLR</sequence>